<dbReference type="SUPFAM" id="SSF140453">
    <property type="entry name" value="EsxAB dimer-like"/>
    <property type="match status" value="1"/>
</dbReference>
<dbReference type="RefSeq" id="WP_343919304.1">
    <property type="nucleotide sequence ID" value="NZ_BAAAJT010000002.1"/>
</dbReference>
<gene>
    <name evidence="1" type="ORF">ACFSDE_13645</name>
</gene>
<dbReference type="EMBL" id="JBHUGD010000003">
    <property type="protein sequence ID" value="MFD1947838.1"/>
    <property type="molecule type" value="Genomic_DNA"/>
</dbReference>
<name>A0ABW4TPG2_9ACTN</name>
<proteinExistence type="predicted"/>
<dbReference type="Pfam" id="PF06013">
    <property type="entry name" value="WXG100"/>
    <property type="match status" value="1"/>
</dbReference>
<dbReference type="Proteomes" id="UP001597351">
    <property type="component" value="Unassembled WGS sequence"/>
</dbReference>
<comment type="caution">
    <text evidence="1">The sequence shown here is derived from an EMBL/GenBank/DDBJ whole genome shotgun (WGS) entry which is preliminary data.</text>
</comment>
<dbReference type="InterPro" id="IPR010310">
    <property type="entry name" value="T7SS_ESAT-6-like"/>
</dbReference>
<keyword evidence="2" id="KW-1185">Reference proteome</keyword>
<protein>
    <submittedName>
        <fullName evidence="1">WXG100 family type VII secretion target</fullName>
    </submittedName>
</protein>
<sequence length="97" mass="10488">MSSHRADLAEMGSVVSSLVARSRDLEALADRLARQLDTLSPWSGLAATAHDDARVPWDAGFATMRAALADMREVVAHAREQYAAAADHNVGLWEELS</sequence>
<organism evidence="1 2">
    <name type="scientific">Nocardioides aestuarii</name>
    <dbReference type="NCBI Taxonomy" id="252231"/>
    <lineage>
        <taxon>Bacteria</taxon>
        <taxon>Bacillati</taxon>
        <taxon>Actinomycetota</taxon>
        <taxon>Actinomycetes</taxon>
        <taxon>Propionibacteriales</taxon>
        <taxon>Nocardioidaceae</taxon>
        <taxon>Nocardioides</taxon>
    </lineage>
</organism>
<reference evidence="2" key="1">
    <citation type="journal article" date="2019" name="Int. J. Syst. Evol. Microbiol.">
        <title>The Global Catalogue of Microorganisms (GCM) 10K type strain sequencing project: providing services to taxonomists for standard genome sequencing and annotation.</title>
        <authorList>
            <consortium name="The Broad Institute Genomics Platform"/>
            <consortium name="The Broad Institute Genome Sequencing Center for Infectious Disease"/>
            <person name="Wu L."/>
            <person name="Ma J."/>
        </authorList>
    </citation>
    <scope>NUCLEOTIDE SEQUENCE [LARGE SCALE GENOMIC DNA]</scope>
    <source>
        <strain evidence="2">CGMCC 1.12477</strain>
    </source>
</reference>
<evidence type="ECO:0000313" key="2">
    <source>
        <dbReference type="Proteomes" id="UP001597351"/>
    </source>
</evidence>
<accession>A0ABW4TPG2</accession>
<dbReference type="Gene3D" id="1.10.287.1060">
    <property type="entry name" value="ESAT-6-like"/>
    <property type="match status" value="1"/>
</dbReference>
<evidence type="ECO:0000313" key="1">
    <source>
        <dbReference type="EMBL" id="MFD1947838.1"/>
    </source>
</evidence>
<dbReference type="InterPro" id="IPR036689">
    <property type="entry name" value="ESAT-6-like_sf"/>
</dbReference>